<feature type="compositionally biased region" description="Low complexity" evidence="1">
    <location>
        <begin position="59"/>
        <end position="71"/>
    </location>
</feature>
<dbReference type="EMBL" id="GG738846">
    <property type="protein sequence ID" value="EFC50049.1"/>
    <property type="molecule type" value="Genomic_DNA"/>
</dbReference>
<dbReference type="AlphaFoldDB" id="D2UYX9"/>
<keyword evidence="3" id="KW-1185">Reference proteome</keyword>
<reference evidence="2 3" key="1">
    <citation type="journal article" date="2010" name="Cell">
        <title>The genome of Naegleria gruberi illuminates early eukaryotic versatility.</title>
        <authorList>
            <person name="Fritz-Laylin L.K."/>
            <person name="Prochnik S.E."/>
            <person name="Ginger M.L."/>
            <person name="Dacks J.B."/>
            <person name="Carpenter M.L."/>
            <person name="Field M.C."/>
            <person name="Kuo A."/>
            <person name="Paredez A."/>
            <person name="Chapman J."/>
            <person name="Pham J."/>
            <person name="Shu S."/>
            <person name="Neupane R."/>
            <person name="Cipriano M."/>
            <person name="Mancuso J."/>
            <person name="Tu H."/>
            <person name="Salamov A."/>
            <person name="Lindquist E."/>
            <person name="Shapiro H."/>
            <person name="Lucas S."/>
            <person name="Grigoriev I.V."/>
            <person name="Cande W.Z."/>
            <person name="Fulton C."/>
            <person name="Rokhsar D.S."/>
            <person name="Dawson S.C."/>
        </authorList>
    </citation>
    <scope>NUCLEOTIDE SEQUENCE [LARGE SCALE GENOMIC DNA]</scope>
    <source>
        <strain evidence="2 3">NEG-M</strain>
    </source>
</reference>
<evidence type="ECO:0000313" key="2">
    <source>
        <dbReference type="EMBL" id="EFC50049.1"/>
    </source>
</evidence>
<dbReference type="RefSeq" id="XP_002682793.1">
    <property type="nucleotide sequence ID" value="XM_002682747.1"/>
</dbReference>
<organism evidence="3">
    <name type="scientific">Naegleria gruberi</name>
    <name type="common">Amoeba</name>
    <dbReference type="NCBI Taxonomy" id="5762"/>
    <lineage>
        <taxon>Eukaryota</taxon>
        <taxon>Discoba</taxon>
        <taxon>Heterolobosea</taxon>
        <taxon>Tetramitia</taxon>
        <taxon>Eutetramitia</taxon>
        <taxon>Vahlkampfiidae</taxon>
        <taxon>Naegleria</taxon>
    </lineage>
</organism>
<accession>D2UYX9</accession>
<name>D2UYX9_NAEGR</name>
<dbReference type="Proteomes" id="UP000006671">
    <property type="component" value="Unassembled WGS sequence"/>
</dbReference>
<dbReference type="InParanoid" id="D2UYX9"/>
<proteinExistence type="predicted"/>
<dbReference type="VEuPathDB" id="AmoebaDB:NAEGRDRAFT_61741"/>
<sequence length="237" mass="27783">MCEANLQTWHFLRIGFVSKRIEKFAAMKALYLEVSNTFDHTKLGNSHSQRGNIKHQISEETNNLSKSSSSSYEDEEMEEETAELYEEPEFEETNSERKLLKQWTAHDCAVDILILTYPRTDIKYSYLSSSVSSIYNELEGTIFKPCITVFNNLPDMRKELEIAIPEHILNSGRFRILENQIASSIFTSHLLNAKKRNHANNFYDMLKMFVAVSDIDRNIFIWIKWNYCTEERHSFNN</sequence>
<evidence type="ECO:0000313" key="3">
    <source>
        <dbReference type="Proteomes" id="UP000006671"/>
    </source>
</evidence>
<evidence type="ECO:0000256" key="1">
    <source>
        <dbReference type="SAM" id="MobiDB-lite"/>
    </source>
</evidence>
<feature type="compositionally biased region" description="Acidic residues" evidence="1">
    <location>
        <begin position="72"/>
        <end position="89"/>
    </location>
</feature>
<gene>
    <name evidence="2" type="ORF">NAEGRDRAFT_61741</name>
</gene>
<dbReference type="KEGG" id="ngr:NAEGRDRAFT_61741"/>
<protein>
    <submittedName>
        <fullName evidence="2">Predicted protein</fullName>
    </submittedName>
</protein>
<dbReference type="GeneID" id="8852690"/>
<feature type="region of interest" description="Disordered" evidence="1">
    <location>
        <begin position="43"/>
        <end position="89"/>
    </location>
</feature>